<reference evidence="2" key="2">
    <citation type="submission" date="2019-10" db="EMBL/GenBank/DDBJ databases">
        <title>A de novo genome assembly of a pear dwarfing rootstock.</title>
        <authorList>
            <person name="Wang F."/>
            <person name="Wang J."/>
            <person name="Li S."/>
            <person name="Zhang Y."/>
            <person name="Fang M."/>
            <person name="Ma L."/>
            <person name="Zhao Y."/>
            <person name="Jiang S."/>
        </authorList>
    </citation>
    <scope>NUCLEOTIDE SEQUENCE [LARGE SCALE GENOMIC DNA]</scope>
</reference>
<dbReference type="AlphaFoldDB" id="A0A5N5I620"/>
<dbReference type="EMBL" id="SMOL01000004">
    <property type="protein sequence ID" value="KAB2635586.1"/>
    <property type="molecule type" value="Genomic_DNA"/>
</dbReference>
<reference evidence="1 2" key="1">
    <citation type="submission" date="2019-09" db="EMBL/GenBank/DDBJ databases">
        <authorList>
            <person name="Ou C."/>
        </authorList>
    </citation>
    <scope>NUCLEOTIDE SEQUENCE [LARGE SCALE GENOMIC DNA]</scope>
    <source>
        <strain evidence="1">S2</strain>
        <tissue evidence="1">Leaf</tissue>
    </source>
</reference>
<organism evidence="1 2">
    <name type="scientific">Pyrus ussuriensis x Pyrus communis</name>
    <dbReference type="NCBI Taxonomy" id="2448454"/>
    <lineage>
        <taxon>Eukaryota</taxon>
        <taxon>Viridiplantae</taxon>
        <taxon>Streptophyta</taxon>
        <taxon>Embryophyta</taxon>
        <taxon>Tracheophyta</taxon>
        <taxon>Spermatophyta</taxon>
        <taxon>Magnoliopsida</taxon>
        <taxon>eudicotyledons</taxon>
        <taxon>Gunneridae</taxon>
        <taxon>Pentapetalae</taxon>
        <taxon>rosids</taxon>
        <taxon>fabids</taxon>
        <taxon>Rosales</taxon>
        <taxon>Rosaceae</taxon>
        <taxon>Amygdaloideae</taxon>
        <taxon>Maleae</taxon>
        <taxon>Pyrus</taxon>
    </lineage>
</organism>
<sequence length="119" mass="12937">MRRLGAVVPENTCRRVCAVVLTSAVWRVDVTLIVAGATCQSNRHGQPSAAGASLETAKVALRAVEGDFSPKSHEFLIINHRKHQLKAQGLTLNRFKRSGGPIYLGLDGFPLKTLAGFWK</sequence>
<dbReference type="Proteomes" id="UP000327157">
    <property type="component" value="Chromosome 5"/>
</dbReference>
<name>A0A5N5I620_9ROSA</name>
<comment type="caution">
    <text evidence="1">The sequence shown here is derived from an EMBL/GenBank/DDBJ whole genome shotgun (WGS) entry which is preliminary data.</text>
</comment>
<evidence type="ECO:0000313" key="1">
    <source>
        <dbReference type="EMBL" id="KAB2635586.1"/>
    </source>
</evidence>
<accession>A0A5N5I620</accession>
<reference evidence="1 2" key="3">
    <citation type="submission" date="2019-11" db="EMBL/GenBank/DDBJ databases">
        <title>A de novo genome assembly of a pear dwarfing rootstock.</title>
        <authorList>
            <person name="Wang F."/>
            <person name="Wang J."/>
            <person name="Li S."/>
            <person name="Zhang Y."/>
            <person name="Fang M."/>
            <person name="Ma L."/>
            <person name="Zhao Y."/>
            <person name="Jiang S."/>
        </authorList>
    </citation>
    <scope>NUCLEOTIDE SEQUENCE [LARGE SCALE GENOMIC DNA]</scope>
    <source>
        <strain evidence="1">S2</strain>
        <tissue evidence="1">Leaf</tissue>
    </source>
</reference>
<evidence type="ECO:0000313" key="2">
    <source>
        <dbReference type="Proteomes" id="UP000327157"/>
    </source>
</evidence>
<keyword evidence="2" id="KW-1185">Reference proteome</keyword>
<proteinExistence type="predicted"/>
<protein>
    <submittedName>
        <fullName evidence="1">Uncharacterized protein</fullName>
    </submittedName>
</protein>
<gene>
    <name evidence="1" type="ORF">D8674_026120</name>
</gene>